<proteinExistence type="inferred from homology"/>
<dbReference type="GO" id="GO:0009279">
    <property type="term" value="C:cell outer membrane"/>
    <property type="evidence" value="ECO:0007669"/>
    <property type="project" value="UniProtKB-SubCell"/>
</dbReference>
<name>A0A5E4RRZ9_9BURK</name>
<dbReference type="InterPro" id="IPR028351">
    <property type="entry name" value="CyaE"/>
</dbReference>
<evidence type="ECO:0000256" key="2">
    <source>
        <dbReference type="ARBA" id="ARBA00022448"/>
    </source>
</evidence>
<dbReference type="PIRSF" id="PIRSF001892">
    <property type="entry name" value="CyaE"/>
    <property type="match status" value="1"/>
</dbReference>
<dbReference type="SUPFAM" id="SSF56954">
    <property type="entry name" value="Outer membrane efflux proteins (OEP)"/>
    <property type="match status" value="1"/>
</dbReference>
<comment type="subcellular location">
    <subcellularLocation>
        <location evidence="7">Cell outer membrane</location>
        <topology evidence="7">Peripheral membrane protein</topology>
    </subcellularLocation>
</comment>
<evidence type="ECO:0000256" key="7">
    <source>
        <dbReference type="PIRNR" id="PIRNR001892"/>
    </source>
</evidence>
<dbReference type="Pfam" id="PF02321">
    <property type="entry name" value="OEP"/>
    <property type="match status" value="2"/>
</dbReference>
<protein>
    <recommendedName>
        <fullName evidence="7">Protein CyaE</fullName>
    </recommendedName>
</protein>
<keyword evidence="9" id="KW-0732">Signal</keyword>
<evidence type="ECO:0000313" key="10">
    <source>
        <dbReference type="EMBL" id="VVD65803.1"/>
    </source>
</evidence>
<keyword evidence="5 7" id="KW-0472">Membrane</keyword>
<dbReference type="GO" id="GO:0015288">
    <property type="term" value="F:porin activity"/>
    <property type="evidence" value="ECO:0007669"/>
    <property type="project" value="TreeGrafter"/>
</dbReference>
<accession>A0A5E4RRZ9</accession>
<keyword evidence="3" id="KW-1134">Transmembrane beta strand</keyword>
<evidence type="ECO:0000256" key="3">
    <source>
        <dbReference type="ARBA" id="ARBA00022452"/>
    </source>
</evidence>
<dbReference type="PANTHER" id="PTHR30026">
    <property type="entry name" value="OUTER MEMBRANE PROTEIN TOLC"/>
    <property type="match status" value="1"/>
</dbReference>
<evidence type="ECO:0000256" key="4">
    <source>
        <dbReference type="ARBA" id="ARBA00022692"/>
    </source>
</evidence>
<evidence type="ECO:0000313" key="11">
    <source>
        <dbReference type="Proteomes" id="UP000334380"/>
    </source>
</evidence>
<gene>
    <name evidence="10" type="primary">ttgF_1</name>
    <name evidence="10" type="ORF">PTE31013_00344</name>
</gene>
<organism evidence="10 11">
    <name type="scientific">Pandoraea terrigena</name>
    <dbReference type="NCBI Taxonomy" id="2508292"/>
    <lineage>
        <taxon>Bacteria</taxon>
        <taxon>Pseudomonadati</taxon>
        <taxon>Pseudomonadota</taxon>
        <taxon>Betaproteobacteria</taxon>
        <taxon>Burkholderiales</taxon>
        <taxon>Burkholderiaceae</taxon>
        <taxon>Pandoraea</taxon>
    </lineage>
</organism>
<feature type="region of interest" description="Disordered" evidence="8">
    <location>
        <begin position="461"/>
        <end position="499"/>
    </location>
</feature>
<dbReference type="EMBL" id="CABPRU010000001">
    <property type="protein sequence ID" value="VVD65803.1"/>
    <property type="molecule type" value="Genomic_DNA"/>
</dbReference>
<keyword evidence="2 7" id="KW-0813">Transport</keyword>
<dbReference type="GO" id="GO:0031640">
    <property type="term" value="P:killing of cells of another organism"/>
    <property type="evidence" value="ECO:0007669"/>
    <property type="project" value="UniProtKB-KW"/>
</dbReference>
<dbReference type="InterPro" id="IPR051906">
    <property type="entry name" value="TolC-like"/>
</dbReference>
<keyword evidence="6 7" id="KW-0998">Cell outer membrane</keyword>
<dbReference type="PANTHER" id="PTHR30026:SF20">
    <property type="entry name" value="OUTER MEMBRANE PROTEIN TOLC"/>
    <property type="match status" value="1"/>
</dbReference>
<dbReference type="Gene3D" id="1.20.1600.10">
    <property type="entry name" value="Outer membrane efflux proteins (OEP)"/>
    <property type="match status" value="1"/>
</dbReference>
<dbReference type="GO" id="GO:0015562">
    <property type="term" value="F:efflux transmembrane transporter activity"/>
    <property type="evidence" value="ECO:0007669"/>
    <property type="project" value="InterPro"/>
</dbReference>
<feature type="signal peptide" evidence="9">
    <location>
        <begin position="1"/>
        <end position="30"/>
    </location>
</feature>
<dbReference type="InterPro" id="IPR003423">
    <property type="entry name" value="OMP_efflux"/>
</dbReference>
<evidence type="ECO:0000256" key="6">
    <source>
        <dbReference type="ARBA" id="ARBA00023237"/>
    </source>
</evidence>
<comment type="function">
    <text evidence="7">CyaE is necessary for transport of calmodulin-sensitive adenylate cyclase-hemolysin (cyclolysin).</text>
</comment>
<dbReference type="AlphaFoldDB" id="A0A5E4RRZ9"/>
<evidence type="ECO:0000256" key="1">
    <source>
        <dbReference type="ARBA" id="ARBA00007613"/>
    </source>
</evidence>
<keyword evidence="7" id="KW-0204">Cytolysis</keyword>
<keyword evidence="4" id="KW-0812">Transmembrane</keyword>
<evidence type="ECO:0000256" key="8">
    <source>
        <dbReference type="SAM" id="MobiDB-lite"/>
    </source>
</evidence>
<dbReference type="GO" id="GO:1990281">
    <property type="term" value="C:efflux pump complex"/>
    <property type="evidence" value="ECO:0007669"/>
    <property type="project" value="TreeGrafter"/>
</dbReference>
<dbReference type="OrthoDB" id="8553524at2"/>
<feature type="chain" id="PRO_5022787222" description="Protein CyaE" evidence="9">
    <location>
        <begin position="31"/>
        <end position="499"/>
    </location>
</feature>
<keyword evidence="11" id="KW-1185">Reference proteome</keyword>
<keyword evidence="7" id="KW-0354">Hemolysis</keyword>
<evidence type="ECO:0000256" key="9">
    <source>
        <dbReference type="SAM" id="SignalP"/>
    </source>
</evidence>
<dbReference type="Proteomes" id="UP000334380">
    <property type="component" value="Unassembled WGS sequence"/>
</dbReference>
<comment type="similarity">
    <text evidence="1 7">Belongs to the outer membrane factor (OMF) (TC 1.B.17) family.</text>
</comment>
<reference evidence="10 11" key="1">
    <citation type="submission" date="2019-08" db="EMBL/GenBank/DDBJ databases">
        <authorList>
            <person name="Peeters C."/>
        </authorList>
    </citation>
    <scope>NUCLEOTIDE SEQUENCE [LARGE SCALE GENOMIC DNA]</scope>
    <source>
        <strain evidence="10 11">LMG 31013</strain>
    </source>
</reference>
<sequence length="499" mass="54005">MIFGGKRMIRTVEWMVASLLCVAASLSVHASCLPTTKAFEASAASIALTLDDAVRQALAFDPRVSQSWAEVSARAAGIDVARAAYLPSAHAGGQVSRVNDLSDIDGFGGKADAVRSTGHWRANISWLLLDFGSRSARLEQARSRLAVATALQDVRLQQVIFDVARAYYAAVEAQSQLVTASRGESVAMRSAMAACARFEAGVGALADVLRARTAYARHALVRLNARAKVVERSGALAALIGIDMDTVFALAREEFDGAYPPDPLPPVEDLMAELRQHHPALREAYAEIRAEASGREAIQHAWGPSVTLVGSVNQEIGSGSFAVERAGSSARIGIQISIPLYDGGLRKRRAREADAMVDLVRAKTRATERNLYSRIWQTHREMRALSLSRAFEIRLYDDAKQSYEIARGRYQEGIGNIEELMSAQNVLADAERAMTVSRSRWHLAKLTLAASLGQLGVDGKPAFASPTSRRPLLGIMQPTSPPPPDRESGTAARHPNTQR</sequence>
<evidence type="ECO:0000256" key="5">
    <source>
        <dbReference type="ARBA" id="ARBA00023136"/>
    </source>
</evidence>